<feature type="transmembrane region" description="Helical" evidence="7">
    <location>
        <begin position="175"/>
        <end position="195"/>
    </location>
</feature>
<dbReference type="AlphaFoldDB" id="A0A7W2EQ16"/>
<dbReference type="InterPro" id="IPR045621">
    <property type="entry name" value="BPD_transp_1_N"/>
</dbReference>
<dbReference type="InterPro" id="IPR000515">
    <property type="entry name" value="MetI-like"/>
</dbReference>
<evidence type="ECO:0000256" key="1">
    <source>
        <dbReference type="ARBA" id="ARBA00004651"/>
    </source>
</evidence>
<evidence type="ECO:0000256" key="2">
    <source>
        <dbReference type="ARBA" id="ARBA00022448"/>
    </source>
</evidence>
<reference evidence="9 10" key="1">
    <citation type="submission" date="2020-07" db="EMBL/GenBank/DDBJ databases">
        <title>Novel species isolated from subtropical streams in China.</title>
        <authorList>
            <person name="Lu H."/>
        </authorList>
    </citation>
    <scope>NUCLEOTIDE SEQUENCE [LARGE SCALE GENOMIC DNA]</scope>
    <source>
        <strain evidence="9 10">LX20W</strain>
    </source>
</reference>
<comment type="caution">
    <text evidence="9">The sequence shown here is derived from an EMBL/GenBank/DDBJ whole genome shotgun (WGS) entry which is preliminary data.</text>
</comment>
<dbReference type="SUPFAM" id="SSF161098">
    <property type="entry name" value="MetI-like"/>
    <property type="match status" value="1"/>
</dbReference>
<name>A0A7W2EQ16_9BURK</name>
<evidence type="ECO:0000256" key="6">
    <source>
        <dbReference type="ARBA" id="ARBA00023136"/>
    </source>
</evidence>
<sequence>MFAYIVRRLWQMLPTMLGVVLLVFILFNWVGGDPAYILAGKMANAQSIANIRHQLGVDEPYYVQLWIFIKQIVTFDFGQSWATGEAVSSIVTTRLGPSLTVLVPLTVLETALGIALALAIAFVRGSLTDRAVMVACTVGMSVSILVYIIVFQYGLAYRLGLFPVQGWGDGFWINLLRYAPLPILIGLAVSVAPTLRLFRSFVLDEVGQDYVRTARAKGLSERRVMWVHVLRNAAIPIITYVMSNLPALLIGAFLLERFFGIPGIGREVILAVERSDFPVIKAITIYVAAATMVVNLLTDLLYQAVDPRVQLA</sequence>
<feature type="transmembrane region" description="Helical" evidence="7">
    <location>
        <begin position="233"/>
        <end position="255"/>
    </location>
</feature>
<keyword evidence="10" id="KW-1185">Reference proteome</keyword>
<evidence type="ECO:0000256" key="7">
    <source>
        <dbReference type="RuleBase" id="RU363032"/>
    </source>
</evidence>
<feature type="transmembrane region" description="Helical" evidence="7">
    <location>
        <begin position="101"/>
        <end position="123"/>
    </location>
</feature>
<accession>A0A7W2EQ16</accession>
<feature type="domain" description="ABC transmembrane type-1" evidence="8">
    <location>
        <begin position="95"/>
        <end position="298"/>
    </location>
</feature>
<comment type="subcellular location">
    <subcellularLocation>
        <location evidence="1 7">Cell membrane</location>
        <topology evidence="1 7">Multi-pass membrane protein</topology>
    </subcellularLocation>
</comment>
<keyword evidence="3" id="KW-1003">Cell membrane</keyword>
<keyword evidence="2 7" id="KW-0813">Transport</keyword>
<dbReference type="Gene3D" id="1.10.3720.10">
    <property type="entry name" value="MetI-like"/>
    <property type="match status" value="1"/>
</dbReference>
<feature type="transmembrane region" description="Helical" evidence="7">
    <location>
        <begin position="283"/>
        <end position="302"/>
    </location>
</feature>
<dbReference type="InterPro" id="IPR035906">
    <property type="entry name" value="MetI-like_sf"/>
</dbReference>
<dbReference type="Pfam" id="PF00528">
    <property type="entry name" value="BPD_transp_1"/>
    <property type="match status" value="1"/>
</dbReference>
<dbReference type="GO" id="GO:0055085">
    <property type="term" value="P:transmembrane transport"/>
    <property type="evidence" value="ECO:0007669"/>
    <property type="project" value="InterPro"/>
</dbReference>
<keyword evidence="4 7" id="KW-0812">Transmembrane</keyword>
<evidence type="ECO:0000313" key="10">
    <source>
        <dbReference type="Proteomes" id="UP000534388"/>
    </source>
</evidence>
<dbReference type="PROSITE" id="PS50928">
    <property type="entry name" value="ABC_TM1"/>
    <property type="match status" value="1"/>
</dbReference>
<dbReference type="CDD" id="cd06261">
    <property type="entry name" value="TM_PBP2"/>
    <property type="match status" value="1"/>
</dbReference>
<keyword evidence="6 7" id="KW-0472">Membrane</keyword>
<protein>
    <submittedName>
        <fullName evidence="9">ABC transporter permease</fullName>
    </submittedName>
</protein>
<evidence type="ECO:0000256" key="4">
    <source>
        <dbReference type="ARBA" id="ARBA00022692"/>
    </source>
</evidence>
<keyword evidence="5 7" id="KW-1133">Transmembrane helix</keyword>
<dbReference type="Pfam" id="PF19300">
    <property type="entry name" value="BPD_transp_1_N"/>
    <property type="match status" value="1"/>
</dbReference>
<gene>
    <name evidence="9" type="ORF">H3H37_05680</name>
</gene>
<feature type="transmembrane region" description="Helical" evidence="7">
    <location>
        <begin position="132"/>
        <end position="155"/>
    </location>
</feature>
<evidence type="ECO:0000313" key="9">
    <source>
        <dbReference type="EMBL" id="MBA5636541.1"/>
    </source>
</evidence>
<evidence type="ECO:0000259" key="8">
    <source>
        <dbReference type="PROSITE" id="PS50928"/>
    </source>
</evidence>
<organism evidence="9 10">
    <name type="scientific">Rugamonas brunnea</name>
    <dbReference type="NCBI Taxonomy" id="2758569"/>
    <lineage>
        <taxon>Bacteria</taxon>
        <taxon>Pseudomonadati</taxon>
        <taxon>Pseudomonadota</taxon>
        <taxon>Betaproteobacteria</taxon>
        <taxon>Burkholderiales</taxon>
        <taxon>Oxalobacteraceae</taxon>
        <taxon>Telluria group</taxon>
        <taxon>Rugamonas</taxon>
    </lineage>
</organism>
<dbReference type="PANTHER" id="PTHR43163">
    <property type="entry name" value="DIPEPTIDE TRANSPORT SYSTEM PERMEASE PROTEIN DPPB-RELATED"/>
    <property type="match status" value="1"/>
</dbReference>
<dbReference type="GO" id="GO:0005886">
    <property type="term" value="C:plasma membrane"/>
    <property type="evidence" value="ECO:0007669"/>
    <property type="project" value="UniProtKB-SubCell"/>
</dbReference>
<feature type="transmembrane region" description="Helical" evidence="7">
    <location>
        <begin position="12"/>
        <end position="31"/>
    </location>
</feature>
<dbReference type="PANTHER" id="PTHR43163:SF7">
    <property type="entry name" value="DIPEPTIDE-TRANSPORT INTEGRAL MEMBRANE PROTEIN ABC TRANSPORTER DPPB-RELATED"/>
    <property type="match status" value="1"/>
</dbReference>
<comment type="similarity">
    <text evidence="7">Belongs to the binding-protein-dependent transport system permease family.</text>
</comment>
<dbReference type="Proteomes" id="UP000534388">
    <property type="component" value="Unassembled WGS sequence"/>
</dbReference>
<evidence type="ECO:0000256" key="3">
    <source>
        <dbReference type="ARBA" id="ARBA00022475"/>
    </source>
</evidence>
<evidence type="ECO:0000256" key="5">
    <source>
        <dbReference type="ARBA" id="ARBA00022989"/>
    </source>
</evidence>
<dbReference type="RefSeq" id="WP_182160655.1">
    <property type="nucleotide sequence ID" value="NZ_JACEZT010000002.1"/>
</dbReference>
<proteinExistence type="inferred from homology"/>
<dbReference type="EMBL" id="JACEZT010000002">
    <property type="protein sequence ID" value="MBA5636541.1"/>
    <property type="molecule type" value="Genomic_DNA"/>
</dbReference>